<dbReference type="InterPro" id="IPR023296">
    <property type="entry name" value="Glyco_hydro_beta-prop_sf"/>
</dbReference>
<dbReference type="InterPro" id="IPR051214">
    <property type="entry name" value="GH32_Enzymes"/>
</dbReference>
<evidence type="ECO:0000256" key="3">
    <source>
        <dbReference type="ARBA" id="ARBA00022801"/>
    </source>
</evidence>
<keyword evidence="3 5" id="KW-0378">Hydrolase</keyword>
<dbReference type="SUPFAM" id="SSF49899">
    <property type="entry name" value="Concanavalin A-like lectins/glucanases"/>
    <property type="match status" value="1"/>
</dbReference>
<evidence type="ECO:0000256" key="5">
    <source>
        <dbReference type="RuleBase" id="RU362110"/>
    </source>
</evidence>
<dbReference type="EC" id="3.2.1.26" evidence="2"/>
<evidence type="ECO:0000256" key="1">
    <source>
        <dbReference type="ARBA" id="ARBA00009902"/>
    </source>
</evidence>
<dbReference type="CDD" id="cd08996">
    <property type="entry name" value="GH32_FFase"/>
    <property type="match status" value="1"/>
</dbReference>
<organism evidence="8 9">
    <name type="scientific">Paenibacillus arenilitoris</name>
    <dbReference type="NCBI Taxonomy" id="2772299"/>
    <lineage>
        <taxon>Bacteria</taxon>
        <taxon>Bacillati</taxon>
        <taxon>Bacillota</taxon>
        <taxon>Bacilli</taxon>
        <taxon>Bacillales</taxon>
        <taxon>Paenibacillaceae</taxon>
        <taxon>Paenibacillus</taxon>
    </lineage>
</organism>
<dbReference type="InterPro" id="IPR018053">
    <property type="entry name" value="Glyco_hydro_32_AS"/>
</dbReference>
<gene>
    <name evidence="8" type="ORF">IDH41_11885</name>
</gene>
<keyword evidence="4 5" id="KW-0326">Glycosidase</keyword>
<dbReference type="Pfam" id="PF08244">
    <property type="entry name" value="Glyco_hydro_32C"/>
    <property type="match status" value="1"/>
</dbReference>
<protein>
    <recommendedName>
        <fullName evidence="2">beta-fructofuranosidase</fullName>
        <ecNumber evidence="2">3.2.1.26</ecNumber>
    </recommendedName>
</protein>
<keyword evidence="9" id="KW-1185">Reference proteome</keyword>
<evidence type="ECO:0000259" key="7">
    <source>
        <dbReference type="Pfam" id="PF08244"/>
    </source>
</evidence>
<evidence type="ECO:0000259" key="6">
    <source>
        <dbReference type="Pfam" id="PF00251"/>
    </source>
</evidence>
<dbReference type="Proteomes" id="UP000632125">
    <property type="component" value="Unassembled WGS sequence"/>
</dbReference>
<dbReference type="SMART" id="SM00640">
    <property type="entry name" value="Glyco_32"/>
    <property type="match status" value="1"/>
</dbReference>
<dbReference type="EMBL" id="JACXIY010000014">
    <property type="protein sequence ID" value="MBD2869279.1"/>
    <property type="molecule type" value="Genomic_DNA"/>
</dbReference>
<dbReference type="PROSITE" id="PS00609">
    <property type="entry name" value="GLYCOSYL_HYDROL_F32"/>
    <property type="match status" value="1"/>
</dbReference>
<dbReference type="GO" id="GO:0004564">
    <property type="term" value="F:beta-fructofuranosidase activity"/>
    <property type="evidence" value="ECO:0007669"/>
    <property type="project" value="UniProtKB-EC"/>
</dbReference>
<evidence type="ECO:0000256" key="4">
    <source>
        <dbReference type="ARBA" id="ARBA00023295"/>
    </source>
</evidence>
<dbReference type="GO" id="GO:0005975">
    <property type="term" value="P:carbohydrate metabolic process"/>
    <property type="evidence" value="ECO:0007669"/>
    <property type="project" value="InterPro"/>
</dbReference>
<dbReference type="PANTHER" id="PTHR43101:SF1">
    <property type="entry name" value="BETA-FRUCTOSIDASE"/>
    <property type="match status" value="1"/>
</dbReference>
<evidence type="ECO:0000313" key="9">
    <source>
        <dbReference type="Proteomes" id="UP000632125"/>
    </source>
</evidence>
<dbReference type="InterPro" id="IPR001362">
    <property type="entry name" value="Glyco_hydro_32"/>
</dbReference>
<evidence type="ECO:0000313" key="8">
    <source>
        <dbReference type="EMBL" id="MBD2869279.1"/>
    </source>
</evidence>
<dbReference type="InterPro" id="IPR013189">
    <property type="entry name" value="Glyco_hydro_32_C"/>
</dbReference>
<comment type="caution">
    <text evidence="8">The sequence shown here is derived from an EMBL/GenBank/DDBJ whole genome shotgun (WGS) entry which is preliminary data.</text>
</comment>
<dbReference type="Gene3D" id="2.60.120.560">
    <property type="entry name" value="Exo-inulinase, domain 1"/>
    <property type="match status" value="1"/>
</dbReference>
<reference evidence="8" key="1">
    <citation type="submission" date="2020-09" db="EMBL/GenBank/DDBJ databases">
        <title>A novel bacterium of genus Paenibacillus, isolated from South China Sea.</title>
        <authorList>
            <person name="Huang H."/>
            <person name="Mo K."/>
            <person name="Hu Y."/>
        </authorList>
    </citation>
    <scope>NUCLEOTIDE SEQUENCE</scope>
    <source>
        <strain evidence="8">IB182493</strain>
    </source>
</reference>
<dbReference type="PANTHER" id="PTHR43101">
    <property type="entry name" value="BETA-FRUCTOSIDASE"/>
    <property type="match status" value="1"/>
</dbReference>
<dbReference type="RefSeq" id="WP_190861251.1">
    <property type="nucleotide sequence ID" value="NZ_JACXIY010000014.1"/>
</dbReference>
<dbReference type="Pfam" id="PF00251">
    <property type="entry name" value="Glyco_hydro_32N"/>
    <property type="match status" value="1"/>
</dbReference>
<proteinExistence type="inferred from homology"/>
<dbReference type="InterPro" id="IPR013320">
    <property type="entry name" value="ConA-like_dom_sf"/>
</dbReference>
<dbReference type="InterPro" id="IPR013148">
    <property type="entry name" value="Glyco_hydro_32_N"/>
</dbReference>
<dbReference type="SUPFAM" id="SSF75005">
    <property type="entry name" value="Arabinanase/levansucrase/invertase"/>
    <property type="match status" value="1"/>
</dbReference>
<sequence>MRTEPADDPVQTGRGERIVKKDMYRPVYHFLPERNWMNDPNGTIFHEGYYHLFYQHNPNGDQWGTIHWGHARSADLVDWEHLPVALYPSEELGELHCFSGCAVLDGEEPKILYTSIGEGERNASTGAEQWLATSRDGMRTWTKHPQNPVMTTSIHGGIDIREWRDPFAWREGEDWFMVVGGAHEGKGCVAIYKSADLVSWSFLNILYADPSVALCECPLFYREGDTYVLIYSPGKTVKYVTGTLAADYTFIPDTEGVIDHGSWDGYYAPNTLVDGSGRRILFGWMPEASRENFLPEAGWAGVQALPRELEVTASGKLAMRPVPELRRLRGRSSGLADLIAEGESVRAGIEGRAVEIIAEFDLAGTETAFGIEVLRSGDGREATRIVVDPGAGLLTIDRSRSSLSPLPRRTPVTGRYEPADGRLKLHVFVDHSTIEVFGNETACLSARVYPTLALSAGVGLFGDSVVARLARFDAWELSEAKS</sequence>
<feature type="domain" description="Glycosyl hydrolase family 32 C-terminal" evidence="7">
    <location>
        <begin position="325"/>
        <end position="476"/>
    </location>
</feature>
<dbReference type="Gene3D" id="2.115.10.20">
    <property type="entry name" value="Glycosyl hydrolase domain, family 43"/>
    <property type="match status" value="1"/>
</dbReference>
<feature type="domain" description="Glycosyl hydrolase family 32 N-terminal" evidence="6">
    <location>
        <begin position="29"/>
        <end position="321"/>
    </location>
</feature>
<accession>A0A927CJL1</accession>
<evidence type="ECO:0000256" key="2">
    <source>
        <dbReference type="ARBA" id="ARBA00012758"/>
    </source>
</evidence>
<comment type="similarity">
    <text evidence="1 5">Belongs to the glycosyl hydrolase 32 family.</text>
</comment>
<dbReference type="AlphaFoldDB" id="A0A927CJL1"/>
<name>A0A927CJL1_9BACL</name>